<evidence type="ECO:0000259" key="1">
    <source>
        <dbReference type="Pfam" id="PF13466"/>
    </source>
</evidence>
<dbReference type="InterPro" id="IPR036513">
    <property type="entry name" value="STAS_dom_sf"/>
</dbReference>
<protein>
    <submittedName>
        <fullName evidence="2">STAS domain-containing protein</fullName>
    </submittedName>
</protein>
<evidence type="ECO:0000313" key="2">
    <source>
        <dbReference type="EMBL" id="MBH9552444.1"/>
    </source>
</evidence>
<proteinExistence type="predicted"/>
<organism evidence="2 3">
    <name type="scientific">Inhella gelatinilytica</name>
    <dbReference type="NCBI Taxonomy" id="2795030"/>
    <lineage>
        <taxon>Bacteria</taxon>
        <taxon>Pseudomonadati</taxon>
        <taxon>Pseudomonadota</taxon>
        <taxon>Betaproteobacteria</taxon>
        <taxon>Burkholderiales</taxon>
        <taxon>Sphaerotilaceae</taxon>
        <taxon>Inhella</taxon>
    </lineage>
</organism>
<dbReference type="AlphaFoldDB" id="A0A931IUL0"/>
<evidence type="ECO:0000313" key="3">
    <source>
        <dbReference type="Proteomes" id="UP000620139"/>
    </source>
</evidence>
<dbReference type="Pfam" id="PF13466">
    <property type="entry name" value="STAS_2"/>
    <property type="match status" value="1"/>
</dbReference>
<dbReference type="RefSeq" id="WP_198100055.1">
    <property type="nucleotide sequence ID" value="NZ_JAEDAL010000002.1"/>
</dbReference>
<sequence length="104" mass="10973">MPNSSLRLPASMVLGQAAALARQWESCLAAEAAGVTAAAGTDVRLSAADLQSFDSSALSVLLGCARVCTQHGLVLRIEDAPPLLRQLARMYGVEELLWVEPAPR</sequence>
<dbReference type="Gene3D" id="3.30.750.24">
    <property type="entry name" value="STAS domain"/>
    <property type="match status" value="1"/>
</dbReference>
<dbReference type="SUPFAM" id="SSF52091">
    <property type="entry name" value="SpoIIaa-like"/>
    <property type="match status" value="1"/>
</dbReference>
<dbReference type="EMBL" id="JAEDAL010000002">
    <property type="protein sequence ID" value="MBH9552444.1"/>
    <property type="molecule type" value="Genomic_DNA"/>
</dbReference>
<dbReference type="Proteomes" id="UP000620139">
    <property type="component" value="Unassembled WGS sequence"/>
</dbReference>
<comment type="caution">
    <text evidence="2">The sequence shown here is derived from an EMBL/GenBank/DDBJ whole genome shotgun (WGS) entry which is preliminary data.</text>
</comment>
<feature type="domain" description="MlaB-like STAS" evidence="1">
    <location>
        <begin position="25"/>
        <end position="94"/>
    </location>
</feature>
<reference evidence="2" key="1">
    <citation type="submission" date="2020-12" db="EMBL/GenBank/DDBJ databases">
        <title>The genome sequence of Inhella sp. 4Y17.</title>
        <authorList>
            <person name="Liu Y."/>
        </authorList>
    </citation>
    <scope>NUCLEOTIDE SEQUENCE</scope>
    <source>
        <strain evidence="2">4Y10</strain>
    </source>
</reference>
<gene>
    <name evidence="2" type="ORF">I7X43_06210</name>
</gene>
<keyword evidence="3" id="KW-1185">Reference proteome</keyword>
<accession>A0A931IUL0</accession>
<dbReference type="InterPro" id="IPR058548">
    <property type="entry name" value="MlaB-like_STAS"/>
</dbReference>
<name>A0A931IUL0_9BURK</name>